<accession>A0A1C4VJI6</accession>
<dbReference type="RefSeq" id="WP_089005598.1">
    <property type="nucleotide sequence ID" value="NZ_LT607411.1"/>
</dbReference>
<dbReference type="Proteomes" id="UP000198242">
    <property type="component" value="Chromosome I"/>
</dbReference>
<protein>
    <submittedName>
        <fullName evidence="1">Uncharacterized protein</fullName>
    </submittedName>
</protein>
<name>A0A1C4VJI6_MICVI</name>
<organism evidence="1 2">
    <name type="scientific">Micromonospora viridifaciens</name>
    <dbReference type="NCBI Taxonomy" id="1881"/>
    <lineage>
        <taxon>Bacteria</taxon>
        <taxon>Bacillati</taxon>
        <taxon>Actinomycetota</taxon>
        <taxon>Actinomycetes</taxon>
        <taxon>Micromonosporales</taxon>
        <taxon>Micromonosporaceae</taxon>
        <taxon>Micromonospora</taxon>
    </lineage>
</organism>
<gene>
    <name evidence="1" type="ORF">GA0074695_1532</name>
</gene>
<evidence type="ECO:0000313" key="1">
    <source>
        <dbReference type="EMBL" id="SCE84167.1"/>
    </source>
</evidence>
<evidence type="ECO:0000313" key="2">
    <source>
        <dbReference type="Proteomes" id="UP000198242"/>
    </source>
</evidence>
<proteinExistence type="predicted"/>
<keyword evidence="2" id="KW-1185">Reference proteome</keyword>
<reference evidence="2" key="1">
    <citation type="submission" date="2016-06" db="EMBL/GenBank/DDBJ databases">
        <authorList>
            <person name="Varghese N."/>
            <person name="Submissions Spin"/>
        </authorList>
    </citation>
    <scope>NUCLEOTIDE SEQUENCE [LARGE SCALE GENOMIC DNA]</scope>
    <source>
        <strain evidence="2">DSM 43909</strain>
    </source>
</reference>
<dbReference type="AlphaFoldDB" id="A0A1C4VJI6"/>
<dbReference type="EMBL" id="LT607411">
    <property type="protein sequence ID" value="SCE84167.1"/>
    <property type="molecule type" value="Genomic_DNA"/>
</dbReference>
<sequence>MTPEGQPVTAHPRRPDAAAVARALAEAVAASHIGTLHLTRARLVAELTAWTGYPWAAEEAAPAVHAAAPVLAEAFGVYVAHVREPGGWRWRVSVRPYATP</sequence>